<evidence type="ECO:0000313" key="2">
    <source>
        <dbReference type="Proteomes" id="UP000034845"/>
    </source>
</evidence>
<dbReference type="Proteomes" id="UP000034845">
    <property type="component" value="Unassembled WGS sequence"/>
</dbReference>
<proteinExistence type="predicted"/>
<dbReference type="EMBL" id="LBWF01000002">
    <property type="protein sequence ID" value="KKR02488.1"/>
    <property type="molecule type" value="Genomic_DNA"/>
</dbReference>
<evidence type="ECO:0000313" key="1">
    <source>
        <dbReference type="EMBL" id="KKR02488.1"/>
    </source>
</evidence>
<accession>A0A0G0MH31</accession>
<name>A0A0G0MH31_YANXG</name>
<protein>
    <submittedName>
        <fullName evidence="1">Uncharacterized protein</fullName>
    </submittedName>
</protein>
<organism evidence="1 2">
    <name type="scientific">Yanofskybacteria sp. (strain GW2011_GWA1_39_13)</name>
    <dbReference type="NCBI Taxonomy" id="1619019"/>
    <lineage>
        <taxon>Bacteria</taxon>
        <taxon>Candidatus Yanofskyibacteriota</taxon>
    </lineage>
</organism>
<sequence length="118" mass="13292">MLLLKNQKCCMILTSQSLREKRGTVTTRRAPESYLNHRRPPLLEAIVAEGDMSIGEAVESLKKKGYYTPHPRPWQLGYKDRGLGRGDYAVLDRFGDLVAEFESKADAELVISVVNAQK</sequence>
<reference evidence="1 2" key="1">
    <citation type="journal article" date="2015" name="Nature">
        <title>rRNA introns, odd ribosomes, and small enigmatic genomes across a large radiation of phyla.</title>
        <authorList>
            <person name="Brown C.T."/>
            <person name="Hug L.A."/>
            <person name="Thomas B.C."/>
            <person name="Sharon I."/>
            <person name="Castelle C.J."/>
            <person name="Singh A."/>
            <person name="Wilkins M.J."/>
            <person name="Williams K.H."/>
            <person name="Banfield J.F."/>
        </authorList>
    </citation>
    <scope>NUCLEOTIDE SEQUENCE [LARGE SCALE GENOMIC DNA]</scope>
    <source>
        <strain evidence="2">GW2011_GWA1_39_13</strain>
    </source>
</reference>
<dbReference type="AlphaFoldDB" id="A0A0G0MH31"/>
<gene>
    <name evidence="1" type="ORF">UT29_C0002G0050</name>
</gene>
<comment type="caution">
    <text evidence="1">The sequence shown here is derived from an EMBL/GenBank/DDBJ whole genome shotgun (WGS) entry which is preliminary data.</text>
</comment>